<gene>
    <name evidence="1" type="ORF">JOD45_002617</name>
</gene>
<dbReference type="RefSeq" id="WP_205004275.1">
    <property type="nucleotide sequence ID" value="NZ_JAFBER010000020.1"/>
</dbReference>
<dbReference type="EMBL" id="JAFBER010000020">
    <property type="protein sequence ID" value="MBM7646389.1"/>
    <property type="molecule type" value="Genomic_DNA"/>
</dbReference>
<keyword evidence="2" id="KW-1185">Reference proteome</keyword>
<evidence type="ECO:0000313" key="2">
    <source>
        <dbReference type="Proteomes" id="UP000808914"/>
    </source>
</evidence>
<evidence type="ECO:0008006" key="3">
    <source>
        <dbReference type="Google" id="ProtNLM"/>
    </source>
</evidence>
<sequence length="71" mass="7990">MLNKKIGEPCCDELRHQLLKLLNSKVEIVTKFGPVVGTLIKVKDGYAVLEESDSVFVYVLLPNIQFVTILE</sequence>
<protein>
    <recommendedName>
        <fullName evidence="3">DUF2642 domain-containing protein</fullName>
    </recommendedName>
</protein>
<organism evidence="1 2">
    <name type="scientific">Scopulibacillus daqui</name>
    <dbReference type="NCBI Taxonomy" id="1469162"/>
    <lineage>
        <taxon>Bacteria</taxon>
        <taxon>Bacillati</taxon>
        <taxon>Bacillota</taxon>
        <taxon>Bacilli</taxon>
        <taxon>Bacillales</taxon>
        <taxon>Sporolactobacillaceae</taxon>
        <taxon>Scopulibacillus</taxon>
    </lineage>
</organism>
<name>A0ABS2Q284_9BACL</name>
<proteinExistence type="predicted"/>
<comment type="caution">
    <text evidence="1">The sequence shown here is derived from an EMBL/GenBank/DDBJ whole genome shotgun (WGS) entry which is preliminary data.</text>
</comment>
<dbReference type="Proteomes" id="UP000808914">
    <property type="component" value="Unassembled WGS sequence"/>
</dbReference>
<reference evidence="1 2" key="1">
    <citation type="submission" date="2021-01" db="EMBL/GenBank/DDBJ databases">
        <title>Genomic Encyclopedia of Type Strains, Phase IV (KMG-IV): sequencing the most valuable type-strain genomes for metagenomic binning, comparative biology and taxonomic classification.</title>
        <authorList>
            <person name="Goeker M."/>
        </authorList>
    </citation>
    <scope>NUCLEOTIDE SEQUENCE [LARGE SCALE GENOMIC DNA]</scope>
    <source>
        <strain evidence="1 2">DSM 28236</strain>
    </source>
</reference>
<evidence type="ECO:0000313" key="1">
    <source>
        <dbReference type="EMBL" id="MBM7646389.1"/>
    </source>
</evidence>
<accession>A0ABS2Q284</accession>